<dbReference type="CDD" id="cd02440">
    <property type="entry name" value="AdoMet_MTases"/>
    <property type="match status" value="1"/>
</dbReference>
<dbReference type="InterPro" id="IPR011990">
    <property type="entry name" value="TPR-like_helical_dom_sf"/>
</dbReference>
<evidence type="ECO:0000313" key="3">
    <source>
        <dbReference type="Proteomes" id="UP000602124"/>
    </source>
</evidence>
<organism evidence="2 3">
    <name type="scientific">Devosia sediminis</name>
    <dbReference type="NCBI Taxonomy" id="2798801"/>
    <lineage>
        <taxon>Bacteria</taxon>
        <taxon>Pseudomonadati</taxon>
        <taxon>Pseudomonadota</taxon>
        <taxon>Alphaproteobacteria</taxon>
        <taxon>Hyphomicrobiales</taxon>
        <taxon>Devosiaceae</taxon>
        <taxon>Devosia</taxon>
    </lineage>
</organism>
<dbReference type="Gene3D" id="1.25.40.10">
    <property type="entry name" value="Tetratricopeptide repeat domain"/>
    <property type="match status" value="1"/>
</dbReference>
<keyword evidence="2" id="KW-0489">Methyltransferase</keyword>
<dbReference type="PROSITE" id="PS50005">
    <property type="entry name" value="TPR"/>
    <property type="match status" value="1"/>
</dbReference>
<dbReference type="SUPFAM" id="SSF53335">
    <property type="entry name" value="S-adenosyl-L-methionine-dependent methyltransferases"/>
    <property type="match status" value="1"/>
</dbReference>
<dbReference type="GO" id="GO:0008168">
    <property type="term" value="F:methyltransferase activity"/>
    <property type="evidence" value="ECO:0007669"/>
    <property type="project" value="UniProtKB-KW"/>
</dbReference>
<sequence>MQRGLPNDPVLALRARELLAEIRQLVAAERWKEAAPRSVALVQVAPGLTEAHDLMGVVAMRTGAAKIAEGCFERAVSIGPVTATRLHDWAKALMALHEPAAAARVLHRALLIRPDDPDLLMELADCQLSQNQRGEALKSLRRVLRKQPHNRLANHLVSALTQPGTPHNDYVAHLFDGYAAYFEDHLTQTLAYRVPEALAAMLATYAIPGGTVLDLGCGTGLVAKALAARELVVDGIDIAANMVASAGQTGLYRHLVTGDCRDVMVTDAAFAGPYGLVTAADVFIYVGALEAIFAALPAHVAAGGLVAFSIETSDASDIEIRASGRFAHAPAYVSGLAERHGLTMLADEPHTIRQEQGRPIAGHLYLLRAP</sequence>
<dbReference type="Pfam" id="PF14559">
    <property type="entry name" value="TPR_19"/>
    <property type="match status" value="1"/>
</dbReference>
<dbReference type="RefSeq" id="WP_198874916.1">
    <property type="nucleotide sequence ID" value="NZ_JAEKMH010000001.1"/>
</dbReference>
<keyword evidence="3" id="KW-1185">Reference proteome</keyword>
<dbReference type="InterPro" id="IPR019734">
    <property type="entry name" value="TPR_rpt"/>
</dbReference>
<reference evidence="2" key="1">
    <citation type="submission" date="2020-12" db="EMBL/GenBank/DDBJ databases">
        <title>Devosia sp. MSA67 isolated from Mo River.</title>
        <authorList>
            <person name="Ma F."/>
            <person name="Zi Z."/>
        </authorList>
    </citation>
    <scope>NUCLEOTIDE SEQUENCE</scope>
    <source>
        <strain evidence="2">MSA67</strain>
    </source>
</reference>
<dbReference type="EMBL" id="JAEKMH010000001">
    <property type="protein sequence ID" value="MBJ3783688.1"/>
    <property type="molecule type" value="Genomic_DNA"/>
</dbReference>
<dbReference type="PANTHER" id="PTHR43861">
    <property type="entry name" value="TRANS-ACONITATE 2-METHYLTRANSFERASE-RELATED"/>
    <property type="match status" value="1"/>
</dbReference>
<dbReference type="Pfam" id="PF13489">
    <property type="entry name" value="Methyltransf_23"/>
    <property type="match status" value="1"/>
</dbReference>
<accession>A0A934IVR6</accession>
<dbReference type="AlphaFoldDB" id="A0A934IVR6"/>
<dbReference type="SUPFAM" id="SSF48452">
    <property type="entry name" value="TPR-like"/>
    <property type="match status" value="1"/>
</dbReference>
<keyword evidence="1" id="KW-0802">TPR repeat</keyword>
<name>A0A934IVR6_9HYPH</name>
<gene>
    <name evidence="2" type="ORF">JEQ47_03045</name>
</gene>
<keyword evidence="2" id="KW-0808">Transferase</keyword>
<feature type="repeat" description="TPR" evidence="1">
    <location>
        <begin position="117"/>
        <end position="150"/>
    </location>
</feature>
<protein>
    <submittedName>
        <fullName evidence="2">Methyltransferase domain-containing protein</fullName>
    </submittedName>
</protein>
<comment type="caution">
    <text evidence="2">The sequence shown here is derived from an EMBL/GenBank/DDBJ whole genome shotgun (WGS) entry which is preliminary data.</text>
</comment>
<evidence type="ECO:0000256" key="1">
    <source>
        <dbReference type="PROSITE-ProRule" id="PRU00339"/>
    </source>
</evidence>
<dbReference type="InterPro" id="IPR029063">
    <property type="entry name" value="SAM-dependent_MTases_sf"/>
</dbReference>
<evidence type="ECO:0000313" key="2">
    <source>
        <dbReference type="EMBL" id="MBJ3783688.1"/>
    </source>
</evidence>
<proteinExistence type="predicted"/>
<dbReference type="SMART" id="SM00028">
    <property type="entry name" value="TPR"/>
    <property type="match status" value="3"/>
</dbReference>
<dbReference type="Gene3D" id="3.40.50.150">
    <property type="entry name" value="Vaccinia Virus protein VP39"/>
    <property type="match status" value="1"/>
</dbReference>
<dbReference type="GO" id="GO:0032259">
    <property type="term" value="P:methylation"/>
    <property type="evidence" value="ECO:0007669"/>
    <property type="project" value="UniProtKB-KW"/>
</dbReference>
<dbReference type="Proteomes" id="UP000602124">
    <property type="component" value="Unassembled WGS sequence"/>
</dbReference>